<feature type="region of interest" description="Disordered" evidence="5">
    <location>
        <begin position="275"/>
        <end position="316"/>
    </location>
</feature>
<keyword evidence="6" id="KW-0812">Transmembrane</keyword>
<dbReference type="GO" id="GO:0016020">
    <property type="term" value="C:membrane"/>
    <property type="evidence" value="ECO:0007669"/>
    <property type="project" value="TreeGrafter"/>
</dbReference>
<comment type="similarity">
    <text evidence="1 4">Belongs to the GDA1/CD39 NTPase family.</text>
</comment>
<evidence type="ECO:0000313" key="9">
    <source>
        <dbReference type="Proteomes" id="UP001205105"/>
    </source>
</evidence>
<feature type="chain" id="PRO_5042115304" description="Apyrase" evidence="7">
    <location>
        <begin position="25"/>
        <end position="760"/>
    </location>
</feature>
<dbReference type="AlphaFoldDB" id="A0AAD5DKJ3"/>
<gene>
    <name evidence="8" type="ORF">COHA_010070</name>
</gene>
<dbReference type="PANTHER" id="PTHR11782">
    <property type="entry name" value="ADENOSINE/GUANOSINE DIPHOSPHATASE"/>
    <property type="match status" value="1"/>
</dbReference>
<evidence type="ECO:0000256" key="5">
    <source>
        <dbReference type="SAM" id="MobiDB-lite"/>
    </source>
</evidence>
<dbReference type="Gene3D" id="3.30.420.40">
    <property type="match status" value="1"/>
</dbReference>
<feature type="compositionally biased region" description="Polar residues" evidence="5">
    <location>
        <begin position="749"/>
        <end position="760"/>
    </location>
</feature>
<comment type="caution">
    <text evidence="8">The sequence shown here is derived from an EMBL/GenBank/DDBJ whole genome shotgun (WGS) entry which is preliminary data.</text>
</comment>
<keyword evidence="9" id="KW-1185">Reference proteome</keyword>
<proteinExistence type="inferred from homology"/>
<feature type="compositionally biased region" description="Gly residues" evidence="5">
    <location>
        <begin position="671"/>
        <end position="681"/>
    </location>
</feature>
<evidence type="ECO:0000256" key="3">
    <source>
        <dbReference type="PIRSR" id="PIRSR600407-1"/>
    </source>
</evidence>
<sequence>MRAARQRLFVLTLLGLLVAAGTLALAVHAARRGITGTAGHVLVIDAGSSGTRMYAYSWRQAGGGGAPRLEAVPSTAAPHKVPRRALPDKRAYQRVETEPGLDAFADDAAALQAKALGPLLEWAEAVVPRSQRPRTPVFLFGTAGLRKLSDEQQVRLLDGCRTILGASPFRFDPSWVRIISGADEGVYGWIALNYLAGTLQSGGGSSGTVGALDLGGSSMEVTFAAEAVPWKEDAVNVTVLDATHQLYSHVHHHYGLNDAFDRAVTLLLARQQAGGGGSAQQQQQQQQQEQQGEAARTAANGGNAQEGTAAAQEAANAGATGSNAAVQAAGSGAADRQAGAAGGRRTALQAPAVLLRRLQLTAKQQQQQQQQQRQQHVPPAGRRLLEAPPEVEHPCLHSGYRKAYRRRQQEGAAVPDPPEVVLVGSYGACKQLAAEVVAADAPCSASPCALGTPQPSTAGHRFVALTGFFVVYKFFRLPATAAVAELEQAGEEFCGKSWAQVQAERPGELMLEDYCFSGDMGWTLGAALAEGYRLGGLGQGSSGSGGGWGIYPLLVLLGAAASAWLLYLAALTWQQQRQWPPGSGRPGAALGFGLGLWGSLARASWLPLPLRGLGSRLPFKGSGPNLIELSIDSGPPSSDRSSLSMSSSLATNRTLADLVPGGSPFPTARTLGGGWAPGQGPSGPAAGAAATAAGLPPSGSTAAGERPRGLSWAAPVGSAALEGAAGGAGVGQDAAYATSRLVRSHPSRRSLTTSPEGDAQ</sequence>
<keyword evidence="7" id="KW-0732">Signal</keyword>
<dbReference type="PROSITE" id="PS01238">
    <property type="entry name" value="GDA1_CD39_NTPASE"/>
    <property type="match status" value="1"/>
</dbReference>
<protein>
    <recommendedName>
        <fullName evidence="10">Apyrase</fullName>
    </recommendedName>
</protein>
<accession>A0AAD5DKJ3</accession>
<feature type="region of interest" description="Disordered" evidence="5">
    <location>
        <begin position="655"/>
        <end position="710"/>
    </location>
</feature>
<evidence type="ECO:0000256" key="7">
    <source>
        <dbReference type="SAM" id="SignalP"/>
    </source>
</evidence>
<organism evidence="8 9">
    <name type="scientific">Chlorella ohadii</name>
    <dbReference type="NCBI Taxonomy" id="2649997"/>
    <lineage>
        <taxon>Eukaryota</taxon>
        <taxon>Viridiplantae</taxon>
        <taxon>Chlorophyta</taxon>
        <taxon>core chlorophytes</taxon>
        <taxon>Trebouxiophyceae</taxon>
        <taxon>Chlorellales</taxon>
        <taxon>Chlorellaceae</taxon>
        <taxon>Chlorella clade</taxon>
        <taxon>Chlorella</taxon>
    </lineage>
</organism>
<name>A0AAD5DKJ3_9CHLO</name>
<dbReference type="Gene3D" id="3.30.420.150">
    <property type="entry name" value="Exopolyphosphatase. Domain 2"/>
    <property type="match status" value="2"/>
</dbReference>
<feature type="region of interest" description="Disordered" evidence="5">
    <location>
        <begin position="739"/>
        <end position="760"/>
    </location>
</feature>
<evidence type="ECO:0000256" key="1">
    <source>
        <dbReference type="ARBA" id="ARBA00009283"/>
    </source>
</evidence>
<feature type="signal peptide" evidence="7">
    <location>
        <begin position="1"/>
        <end position="24"/>
    </location>
</feature>
<evidence type="ECO:0000256" key="4">
    <source>
        <dbReference type="RuleBase" id="RU003833"/>
    </source>
</evidence>
<dbReference type="GO" id="GO:0009134">
    <property type="term" value="P:nucleoside diphosphate catabolic process"/>
    <property type="evidence" value="ECO:0007669"/>
    <property type="project" value="TreeGrafter"/>
</dbReference>
<evidence type="ECO:0000256" key="2">
    <source>
        <dbReference type="ARBA" id="ARBA00022801"/>
    </source>
</evidence>
<dbReference type="GO" id="GO:0017110">
    <property type="term" value="F:nucleoside diphosphate phosphatase activity"/>
    <property type="evidence" value="ECO:0007669"/>
    <property type="project" value="TreeGrafter"/>
</dbReference>
<keyword evidence="6" id="KW-0472">Membrane</keyword>
<keyword evidence="2 4" id="KW-0378">Hydrolase</keyword>
<dbReference type="PANTHER" id="PTHR11782:SF125">
    <property type="entry name" value="APYRASE 7-RELATED"/>
    <property type="match status" value="1"/>
</dbReference>
<dbReference type="Proteomes" id="UP001205105">
    <property type="component" value="Unassembled WGS sequence"/>
</dbReference>
<feature type="transmembrane region" description="Helical" evidence="6">
    <location>
        <begin position="548"/>
        <end position="570"/>
    </location>
</feature>
<dbReference type="Pfam" id="PF01150">
    <property type="entry name" value="GDA1_CD39"/>
    <property type="match status" value="2"/>
</dbReference>
<feature type="compositionally biased region" description="Low complexity" evidence="5">
    <location>
        <begin position="279"/>
        <end position="316"/>
    </location>
</feature>
<dbReference type="InterPro" id="IPR000407">
    <property type="entry name" value="GDA1_CD39_NTPase"/>
</dbReference>
<feature type="active site" description="Proton acceptor" evidence="3">
    <location>
        <position position="184"/>
    </location>
</feature>
<evidence type="ECO:0000313" key="8">
    <source>
        <dbReference type="EMBL" id="KAI7836039.1"/>
    </source>
</evidence>
<evidence type="ECO:0008006" key="10">
    <source>
        <dbReference type="Google" id="ProtNLM"/>
    </source>
</evidence>
<reference evidence="8" key="1">
    <citation type="submission" date="2020-11" db="EMBL/GenBank/DDBJ databases">
        <title>Chlorella ohadii genome sequencing and assembly.</title>
        <authorList>
            <person name="Murik O."/>
            <person name="Treves H."/>
            <person name="Kedem I."/>
            <person name="Shotland Y."/>
            <person name="Kaplan A."/>
        </authorList>
    </citation>
    <scope>NUCLEOTIDE SEQUENCE</scope>
    <source>
        <strain evidence="8">1</strain>
    </source>
</reference>
<feature type="compositionally biased region" description="Low complexity" evidence="5">
    <location>
        <begin position="682"/>
        <end position="700"/>
    </location>
</feature>
<dbReference type="EMBL" id="JADXDR010000208">
    <property type="protein sequence ID" value="KAI7836039.1"/>
    <property type="molecule type" value="Genomic_DNA"/>
</dbReference>
<evidence type="ECO:0000256" key="6">
    <source>
        <dbReference type="SAM" id="Phobius"/>
    </source>
</evidence>
<keyword evidence="6" id="KW-1133">Transmembrane helix</keyword>